<evidence type="ECO:0000313" key="3">
    <source>
        <dbReference type="Proteomes" id="UP000077143"/>
    </source>
</evidence>
<evidence type="ECO:0000256" key="1">
    <source>
        <dbReference type="SAM" id="SignalP"/>
    </source>
</evidence>
<proteinExistence type="predicted"/>
<dbReference type="RefSeq" id="WP_068001889.1">
    <property type="nucleotide sequence ID" value="NZ_CP015596.1"/>
</dbReference>
<feature type="chain" id="PRO_5008002397" evidence="1">
    <location>
        <begin position="29"/>
        <end position="149"/>
    </location>
</feature>
<evidence type="ECO:0000313" key="2">
    <source>
        <dbReference type="EMBL" id="ANE82636.1"/>
    </source>
</evidence>
<feature type="signal peptide" evidence="1">
    <location>
        <begin position="1"/>
        <end position="28"/>
    </location>
</feature>
<keyword evidence="3" id="KW-1185">Reference proteome</keyword>
<gene>
    <name evidence="2" type="ORF">A7U43_04485</name>
</gene>
<dbReference type="EMBL" id="CP015596">
    <property type="protein sequence ID" value="ANE82636.1"/>
    <property type="molecule type" value="Genomic_DNA"/>
</dbReference>
<name>A0A172UUC0_9MYCO</name>
<dbReference type="Proteomes" id="UP000077143">
    <property type="component" value="Chromosome"/>
</dbReference>
<organism evidence="2 3">
    <name type="scientific">Mycobacterium adipatum</name>
    <dbReference type="NCBI Taxonomy" id="1682113"/>
    <lineage>
        <taxon>Bacteria</taxon>
        <taxon>Bacillati</taxon>
        <taxon>Actinomycetota</taxon>
        <taxon>Actinomycetes</taxon>
        <taxon>Mycobacteriales</taxon>
        <taxon>Mycobacteriaceae</taxon>
        <taxon>Mycobacterium</taxon>
    </lineage>
</organism>
<dbReference type="STRING" id="1682113.A7U43_04485"/>
<protein>
    <submittedName>
        <fullName evidence="2">Uncharacterized protein</fullName>
    </submittedName>
</protein>
<sequence>MRRAVTAAHAGLILVGGFLTTAVPSASADPPVPPVDTPPEVPADQWRTVFAGNPMILNPHVTAVESWSRTGDGLSVNFTAGPAECFGVHATVQETAEDVMVNLDGGVPPEAIGRMCITLAVPGTLDIALDEPLGDRVVLAAGSTLDKPR</sequence>
<reference evidence="2 3" key="1">
    <citation type="submission" date="2016-05" db="EMBL/GenBank/DDBJ databases">
        <title>Complete genome sequence of a phthalic acid esters degrading Mycobacterium sp. YC-RL4.</title>
        <authorList>
            <person name="Ren L."/>
            <person name="Fan S."/>
            <person name="Ruth N."/>
            <person name="Jia Y."/>
            <person name="Wang J."/>
            <person name="Qiao C."/>
        </authorList>
    </citation>
    <scope>NUCLEOTIDE SEQUENCE [LARGE SCALE GENOMIC DNA]</scope>
    <source>
        <strain evidence="2 3">YC-RL4</strain>
    </source>
</reference>
<accession>A0A172UUC0</accession>
<dbReference type="AlphaFoldDB" id="A0A172UUC0"/>
<keyword evidence="1" id="KW-0732">Signal</keyword>
<dbReference type="KEGG" id="madi:A7U43_04485"/>